<sequence>MLNTKSKEMKIFKGGLLILLVFVLGITVSCEKDDDLNIIAGLNFVTAKLNPQGNQVGVLPSTTPPDGRILYTVDFGNPDANDDVMQTSGPMVIYTYPEETATYTITVTASLPGRDDVTITKDYTVVVIPDAPEPSDNPLVGTWRLAPEAGALGVGPAQDDVSWWSNSVDDVATRACLFDDEYIFNADGSFQNVLGADTWLEAWQGTDPEACGTPVFPHDGTASATYDYNAAAGTITINGTGAFLGLAKVNNDGELTAPGDAPSSITYIATLVDENTLELDIAFGTTGFWSFKLVKEAPPTPSVLEGTWRLAPESGALGVGPALNDVSWWSSSSADVTTRACLFDDAYVFNADGTFQNVLGADTWLEAWQGTDPEACGTPVFPHDGTAAATYTYDATAGTLTLNGTGAFLGLAKVNNDGELTSPGDAPSSITYLAELSSDGNTLELDIEFGGIGYWSFKLVKDVVPTGIQGSWKLAPEAGALGVGPNLDDVSWWSSSSDDVNTRDCLFDDEYVFNADGTFQNILGASTWVEAWQGNDPEGCAAPVFPHDGTSAATYTYDEGAGTITINGTGAFLGLAKVNNDGELASPNDAVSSITYIANLSSDGNTLELDIAFGTTGYWSFKLVRQ</sequence>
<keyword evidence="2" id="KW-1185">Reference proteome</keyword>
<name>A9E594_9FLAO</name>
<dbReference type="PROSITE" id="PS51257">
    <property type="entry name" value="PROKAR_LIPOPROTEIN"/>
    <property type="match status" value="1"/>
</dbReference>
<comment type="caution">
    <text evidence="1">The sequence shown here is derived from an EMBL/GenBank/DDBJ whole genome shotgun (WGS) entry which is preliminary data.</text>
</comment>
<evidence type="ECO:0000313" key="2">
    <source>
        <dbReference type="Proteomes" id="UP000002945"/>
    </source>
</evidence>
<dbReference type="EMBL" id="ABIB01000010">
    <property type="protein sequence ID" value="EDP95155.1"/>
    <property type="molecule type" value="Genomic_DNA"/>
</dbReference>
<gene>
    <name evidence="1" type="ORF">KAOT1_06717</name>
</gene>
<dbReference type="STRING" id="391587.KAOT1_06717"/>
<evidence type="ECO:0008006" key="3">
    <source>
        <dbReference type="Google" id="ProtNLM"/>
    </source>
</evidence>
<proteinExistence type="predicted"/>
<protein>
    <recommendedName>
        <fullName evidence="3">PKD domain-containing protein</fullName>
    </recommendedName>
</protein>
<reference evidence="1 2" key="1">
    <citation type="journal article" date="2011" name="J. Bacteriol.">
        <title>Genome sequence of the algicidal bacterium Kordia algicida OT-1.</title>
        <authorList>
            <person name="Lee H.S."/>
            <person name="Kang S.G."/>
            <person name="Kwon K.K."/>
            <person name="Lee J.H."/>
            <person name="Kim S.J."/>
        </authorList>
    </citation>
    <scope>NUCLEOTIDE SEQUENCE [LARGE SCALE GENOMIC DNA]</scope>
    <source>
        <strain evidence="1 2">OT-1</strain>
    </source>
</reference>
<dbReference type="Proteomes" id="UP000002945">
    <property type="component" value="Unassembled WGS sequence"/>
</dbReference>
<dbReference type="AlphaFoldDB" id="A9E594"/>
<dbReference type="HOGENOM" id="CLU_030261_0_0_10"/>
<dbReference type="eggNOG" id="COG3291">
    <property type="taxonomic scope" value="Bacteria"/>
</dbReference>
<evidence type="ECO:0000313" key="1">
    <source>
        <dbReference type="EMBL" id="EDP95155.1"/>
    </source>
</evidence>
<accession>A9E594</accession>
<organism evidence="1 2">
    <name type="scientific">Kordia algicida OT-1</name>
    <dbReference type="NCBI Taxonomy" id="391587"/>
    <lineage>
        <taxon>Bacteria</taxon>
        <taxon>Pseudomonadati</taxon>
        <taxon>Bacteroidota</taxon>
        <taxon>Flavobacteriia</taxon>
        <taxon>Flavobacteriales</taxon>
        <taxon>Flavobacteriaceae</taxon>
        <taxon>Kordia</taxon>
    </lineage>
</organism>